<reference evidence="2 3" key="1">
    <citation type="submission" date="2018-10" db="EMBL/GenBank/DDBJ databases">
        <title>Fifty Aureobasidium pullulans genomes reveal a recombining polyextremotolerant generalist.</title>
        <authorList>
            <person name="Gostincar C."/>
            <person name="Turk M."/>
            <person name="Zajc J."/>
            <person name="Gunde-Cimerman N."/>
        </authorList>
    </citation>
    <scope>NUCLEOTIDE SEQUENCE [LARGE SCALE GENOMIC DNA]</scope>
    <source>
        <strain evidence="2 3">EXF-10659</strain>
    </source>
</reference>
<gene>
    <name evidence="2" type="ORF">D6D19_09983</name>
</gene>
<sequence>MAQDKRRSSPQDVKADLKCLMAQYALPSIHSLGPGFQAIDSLEATKTTCAVLKRLNAALKTNDTEKLESCFFAEQAFWKDQLALTWHLRTFISRANIAKSLLETKALRKMTGKFEIKGEAEFIHAGPNLPILVCELRFRTESPAATCDGTMWLLPVETQPSGDSTGTTTWRIWILSTRLGELDLHPENESLLRSGGVCSKSEERIETDVFIVGGGNAAMALAARLKALKVRSVMADRNASVGDNWARRYDCMKFHIPTSFCELPYLRYPSELQNRLLTRNDLSTQIRRYAQTFRLDIINSVEIVQTTLDKDGRWNIRFQTPDGMSTAIARHLVQATGIGSQKPYLPPMLKYQAFRGTSIHSSQYRNAKELKDRGVKTVCIIGSANTAFDVLEDCHAAGLQATMVARSPTYMVPLDYVCDDRSLGAYNHGVEKTDRLFMMLPTIVDSQLGRELFSQLASREPDRYSNLCEIGFPIFDSRHPDASLMHNLIERGGGHYVDTGATALLAEKKVDFVVGVEPKAYTPNGIELSDERTLDADAVVWCTGFADKDVRQTVADILKISLPVDATWGVNEEGEVRGLWRRHLYVDNYWVMGGYTQQHRWYSRLLAHQIKAELEGILPAAYRDVPLVVPACEA</sequence>
<dbReference type="Pfam" id="PF13738">
    <property type="entry name" value="Pyr_redox_3"/>
    <property type="match status" value="1"/>
</dbReference>
<dbReference type="GO" id="GO:0004497">
    <property type="term" value="F:monooxygenase activity"/>
    <property type="evidence" value="ECO:0007669"/>
    <property type="project" value="TreeGrafter"/>
</dbReference>
<dbReference type="InterPro" id="IPR050982">
    <property type="entry name" value="Auxin_biosynth/cation_transpt"/>
</dbReference>
<dbReference type="EMBL" id="QZAO01000643">
    <property type="protein sequence ID" value="THW61292.1"/>
    <property type="molecule type" value="Genomic_DNA"/>
</dbReference>
<dbReference type="AlphaFoldDB" id="A0A4S8Z1U8"/>
<proteinExistence type="predicted"/>
<organism evidence="2 3">
    <name type="scientific">Aureobasidium pullulans</name>
    <name type="common">Black yeast</name>
    <name type="synonym">Pullularia pullulans</name>
    <dbReference type="NCBI Taxonomy" id="5580"/>
    <lineage>
        <taxon>Eukaryota</taxon>
        <taxon>Fungi</taxon>
        <taxon>Dikarya</taxon>
        <taxon>Ascomycota</taxon>
        <taxon>Pezizomycotina</taxon>
        <taxon>Dothideomycetes</taxon>
        <taxon>Dothideomycetidae</taxon>
        <taxon>Dothideales</taxon>
        <taxon>Saccotheciaceae</taxon>
        <taxon>Aureobasidium</taxon>
    </lineage>
</organism>
<name>A0A4S8Z1U8_AURPU</name>
<dbReference type="PANTHER" id="PTHR43539">
    <property type="entry name" value="FLAVIN-BINDING MONOOXYGENASE-LIKE PROTEIN (AFU_ORTHOLOGUE AFUA_4G09220)"/>
    <property type="match status" value="1"/>
</dbReference>
<dbReference type="PANTHER" id="PTHR43539:SF68">
    <property type="entry name" value="FLAVIN-BINDING MONOOXYGENASE-LIKE PROTEIN (AFU_ORTHOLOGUE AFUA_4G09220)"/>
    <property type="match status" value="1"/>
</dbReference>
<evidence type="ECO:0000256" key="1">
    <source>
        <dbReference type="ARBA" id="ARBA00023002"/>
    </source>
</evidence>
<keyword evidence="1" id="KW-0560">Oxidoreductase</keyword>
<dbReference type="SUPFAM" id="SSF51905">
    <property type="entry name" value="FAD/NAD(P)-binding domain"/>
    <property type="match status" value="1"/>
</dbReference>
<dbReference type="GO" id="GO:0050660">
    <property type="term" value="F:flavin adenine dinucleotide binding"/>
    <property type="evidence" value="ECO:0007669"/>
    <property type="project" value="TreeGrafter"/>
</dbReference>
<protein>
    <recommendedName>
        <fullName evidence="4">FAD/NAD(P)-binding domain-containing protein</fullName>
    </recommendedName>
</protein>
<evidence type="ECO:0000313" key="3">
    <source>
        <dbReference type="Proteomes" id="UP000308802"/>
    </source>
</evidence>
<dbReference type="Proteomes" id="UP000308802">
    <property type="component" value="Unassembled WGS sequence"/>
</dbReference>
<accession>A0A4S8Z1U8</accession>
<comment type="caution">
    <text evidence="2">The sequence shown here is derived from an EMBL/GenBank/DDBJ whole genome shotgun (WGS) entry which is preliminary data.</text>
</comment>
<evidence type="ECO:0008006" key="4">
    <source>
        <dbReference type="Google" id="ProtNLM"/>
    </source>
</evidence>
<dbReference type="InterPro" id="IPR036188">
    <property type="entry name" value="FAD/NAD-bd_sf"/>
</dbReference>
<dbReference type="Gene3D" id="3.50.50.60">
    <property type="entry name" value="FAD/NAD(P)-binding domain"/>
    <property type="match status" value="1"/>
</dbReference>
<evidence type="ECO:0000313" key="2">
    <source>
        <dbReference type="EMBL" id="THW61292.1"/>
    </source>
</evidence>